<dbReference type="Proteomes" id="UP001178507">
    <property type="component" value="Unassembled WGS sequence"/>
</dbReference>
<name>A0AA36NI11_9DINO</name>
<comment type="caution">
    <text evidence="1">The sequence shown here is derived from an EMBL/GenBank/DDBJ whole genome shotgun (WGS) entry which is preliminary data.</text>
</comment>
<organism evidence="1 2">
    <name type="scientific">Effrenium voratum</name>
    <dbReference type="NCBI Taxonomy" id="2562239"/>
    <lineage>
        <taxon>Eukaryota</taxon>
        <taxon>Sar</taxon>
        <taxon>Alveolata</taxon>
        <taxon>Dinophyceae</taxon>
        <taxon>Suessiales</taxon>
        <taxon>Symbiodiniaceae</taxon>
        <taxon>Effrenium</taxon>
    </lineage>
</organism>
<dbReference type="AlphaFoldDB" id="A0AA36NI11"/>
<proteinExistence type="predicted"/>
<dbReference type="EMBL" id="CAUJNA010003679">
    <property type="protein sequence ID" value="CAJ1407584.1"/>
    <property type="molecule type" value="Genomic_DNA"/>
</dbReference>
<evidence type="ECO:0000313" key="2">
    <source>
        <dbReference type="Proteomes" id="UP001178507"/>
    </source>
</evidence>
<accession>A0AA36NI11</accession>
<keyword evidence="2" id="KW-1185">Reference proteome</keyword>
<protein>
    <submittedName>
        <fullName evidence="1">Uncharacterized protein</fullName>
    </submittedName>
</protein>
<reference evidence="1" key="1">
    <citation type="submission" date="2023-08" db="EMBL/GenBank/DDBJ databases">
        <authorList>
            <person name="Chen Y."/>
            <person name="Shah S."/>
            <person name="Dougan E. K."/>
            <person name="Thang M."/>
            <person name="Chan C."/>
        </authorList>
    </citation>
    <scope>NUCLEOTIDE SEQUENCE</scope>
</reference>
<sequence length="171" mass="18281">MLDKDKFDQSVDGWVDLGLPAPFHMRPLKGMNESTNFGIQSSLMGDVVTISLNTATLQLAGSNSLKPVATRHLKKYLISGASEYVKDAGQQGMGLPAPFHMRPLKGMNESTNFGIQSSLMGDVVTISLNTATLQLAGSNSLKPVATRHLKKYLISGASEYVKDAGGAARLE</sequence>
<gene>
    <name evidence="1" type="ORF">EVOR1521_LOCUS29233</name>
</gene>
<evidence type="ECO:0000313" key="1">
    <source>
        <dbReference type="EMBL" id="CAJ1407584.1"/>
    </source>
</evidence>